<evidence type="ECO:0000313" key="3">
    <source>
        <dbReference type="Proteomes" id="UP001596514"/>
    </source>
</evidence>
<comment type="caution">
    <text evidence="2">The sequence shown here is derived from an EMBL/GenBank/DDBJ whole genome shotgun (WGS) entry which is preliminary data.</text>
</comment>
<accession>A0ABW2T338</accession>
<protein>
    <submittedName>
        <fullName evidence="2">Uncharacterized protein</fullName>
    </submittedName>
</protein>
<dbReference type="Proteomes" id="UP001596514">
    <property type="component" value="Unassembled WGS sequence"/>
</dbReference>
<dbReference type="EMBL" id="JBHTEE010000001">
    <property type="protein sequence ID" value="MFC7602196.1"/>
    <property type="molecule type" value="Genomic_DNA"/>
</dbReference>
<evidence type="ECO:0000256" key="1">
    <source>
        <dbReference type="SAM" id="MobiDB-lite"/>
    </source>
</evidence>
<gene>
    <name evidence="2" type="ORF">ACFQVD_19015</name>
</gene>
<keyword evidence="3" id="KW-1185">Reference proteome</keyword>
<dbReference type="RefSeq" id="WP_343964487.1">
    <property type="nucleotide sequence ID" value="NZ_BAAAGK010000023.1"/>
</dbReference>
<sequence>MAEPANESLRPKGRRRGADPVPDLPDPEPAASTDNATDLARDLEARHPGWVILWRCWARRYWAFPTWLPNTPGPIEARNVQDLLTQMNDLGVQHSPRSGNV</sequence>
<organism evidence="2 3">
    <name type="scientific">Streptosporangium amethystogenes subsp. fukuiense</name>
    <dbReference type="NCBI Taxonomy" id="698418"/>
    <lineage>
        <taxon>Bacteria</taxon>
        <taxon>Bacillati</taxon>
        <taxon>Actinomycetota</taxon>
        <taxon>Actinomycetes</taxon>
        <taxon>Streptosporangiales</taxon>
        <taxon>Streptosporangiaceae</taxon>
        <taxon>Streptosporangium</taxon>
    </lineage>
</organism>
<name>A0ABW2T338_9ACTN</name>
<feature type="region of interest" description="Disordered" evidence="1">
    <location>
        <begin position="1"/>
        <end position="39"/>
    </location>
</feature>
<proteinExistence type="predicted"/>
<evidence type="ECO:0000313" key="2">
    <source>
        <dbReference type="EMBL" id="MFC7602196.1"/>
    </source>
</evidence>
<reference evidence="3" key="1">
    <citation type="journal article" date="2019" name="Int. J. Syst. Evol. Microbiol.">
        <title>The Global Catalogue of Microorganisms (GCM) 10K type strain sequencing project: providing services to taxonomists for standard genome sequencing and annotation.</title>
        <authorList>
            <consortium name="The Broad Institute Genomics Platform"/>
            <consortium name="The Broad Institute Genome Sequencing Center for Infectious Disease"/>
            <person name="Wu L."/>
            <person name="Ma J."/>
        </authorList>
    </citation>
    <scope>NUCLEOTIDE SEQUENCE [LARGE SCALE GENOMIC DNA]</scope>
    <source>
        <strain evidence="3">JCM 10083</strain>
    </source>
</reference>